<name>A0A2K9IZW6_9BACI</name>
<dbReference type="PANTHER" id="PTHR47505">
    <property type="entry name" value="DNA UTILIZATION PROTEIN YHGH"/>
    <property type="match status" value="1"/>
</dbReference>
<reference evidence="5" key="2">
    <citation type="submission" date="2016-11" db="EMBL/GenBank/DDBJ databases">
        <title>Complete genome sequence of Virgibacillus pantothenticus 21D, a halophilic bacterium isolated from the deep hypersaline anoxic basin Discovery in the Mediterranean Sea.</title>
        <authorList>
            <person name="Zeaiter Z."/>
            <person name="Booth J.M."/>
            <person name="Prosdocimi E.M."/>
            <person name="Mapelli F."/>
            <person name="Fusi M."/>
            <person name="Daffonchio D."/>
            <person name="Borin S."/>
            <person name="Crotti E."/>
        </authorList>
    </citation>
    <scope>NUCLEOTIDE SEQUENCE [LARGE SCALE GENOMIC DNA]</scope>
    <source>
        <strain evidence="5">21D</strain>
    </source>
</reference>
<accession>A0A2K9IZW6</accession>
<organism evidence="3 5">
    <name type="scientific">Virgibacillus dokdonensis</name>
    <dbReference type="NCBI Taxonomy" id="302167"/>
    <lineage>
        <taxon>Bacteria</taxon>
        <taxon>Bacillati</taxon>
        <taxon>Bacillota</taxon>
        <taxon>Bacilli</taxon>
        <taxon>Bacillales</taxon>
        <taxon>Bacillaceae</taxon>
        <taxon>Virgibacillus</taxon>
    </lineage>
</organism>
<evidence type="ECO:0000313" key="3">
    <source>
        <dbReference type="EMBL" id="AUJ23291.1"/>
    </source>
</evidence>
<dbReference type="Proteomes" id="UP000234237">
    <property type="component" value="Chromosome"/>
</dbReference>
<evidence type="ECO:0000256" key="1">
    <source>
        <dbReference type="ARBA" id="ARBA00008007"/>
    </source>
</evidence>
<sequence length="226" mass="25921">MMTCLLCEKNILPEVTWRTMLYPEAKVICDACNQLLVAIDGPRCTRCSRSSTEGKCLDCIHWEKAPSKDSLASNYSVYPYSNFMQEIITKWKYQGDYELGNVFKKTFRIHFKRMIKTTSKAYVAVPIPLSEERQEERGFNQAAMLAEFLPIPKANYLERIGSEKQAKKSKEERLNSVNPFRLKKPLNKPVILVDDIYTTGVTLRHAAKVLLEQGCPNVLSFTLIRS</sequence>
<dbReference type="PANTHER" id="PTHR47505:SF1">
    <property type="entry name" value="DNA UTILIZATION PROTEIN YHGH"/>
    <property type="match status" value="1"/>
</dbReference>
<evidence type="ECO:0000259" key="2">
    <source>
        <dbReference type="Pfam" id="PF00156"/>
    </source>
</evidence>
<reference evidence="4 6" key="3">
    <citation type="submission" date="2024-01" db="EMBL/GenBank/DDBJ databases">
        <title>Survival strategy associated with biotechnological potential of Virgibacillus dokdonensis T4.6 isolated from salt-fermented shrimp paste.</title>
        <authorList>
            <person name="Doan T.V."/>
            <person name="Quach N.T."/>
            <person name="Phi Q.-T."/>
        </authorList>
    </citation>
    <scope>NUCLEOTIDE SEQUENCE [LARGE SCALE GENOMIC DNA]</scope>
    <source>
        <strain evidence="4 6">T4.6</strain>
    </source>
</reference>
<keyword evidence="6" id="KW-1185">Reference proteome</keyword>
<dbReference type="RefSeq" id="WP_237342764.1">
    <property type="nucleotide sequence ID" value="NZ_CP018622.1"/>
</dbReference>
<gene>
    <name evidence="3" type="ORF">A21D_00177</name>
    <name evidence="4" type="ORF">V2W34_00655</name>
</gene>
<dbReference type="EMBL" id="CP018622">
    <property type="protein sequence ID" value="AUJ23291.1"/>
    <property type="molecule type" value="Genomic_DNA"/>
</dbReference>
<dbReference type="InterPro" id="IPR000836">
    <property type="entry name" value="PRTase_dom"/>
</dbReference>
<dbReference type="AlphaFoldDB" id="A0A2K9IZW6"/>
<dbReference type="Gene3D" id="3.40.50.2020">
    <property type="match status" value="1"/>
</dbReference>
<dbReference type="InterPro" id="IPR051910">
    <property type="entry name" value="ComF/GntX_DNA_util-trans"/>
</dbReference>
<dbReference type="Proteomes" id="UP001356080">
    <property type="component" value="Unassembled WGS sequence"/>
</dbReference>
<reference evidence="3" key="1">
    <citation type="submission" date="2016-11" db="EMBL/GenBank/DDBJ databases">
        <title>Complete genome sequence of Virgibacillus dokdonensis 21D, a halophilic bacterium isolated from the deep hypersaline anoxic basin Discovery in the Mediterranean Sea.</title>
        <authorList>
            <person name="Zeaiter Z."/>
            <person name="Booth J.M."/>
            <person name="Prosdocimi E.M."/>
            <person name="Mapelli F."/>
            <person name="Fusi M."/>
            <person name="Daffonchio D."/>
            <person name="Borin S."/>
            <person name="Crotti E."/>
        </authorList>
    </citation>
    <scope>NUCLEOTIDE SEQUENCE</scope>
    <source>
        <strain evidence="3">21D</strain>
    </source>
</reference>
<dbReference type="InterPro" id="IPR029057">
    <property type="entry name" value="PRTase-like"/>
</dbReference>
<dbReference type="Pfam" id="PF00156">
    <property type="entry name" value="Pribosyltran"/>
    <property type="match status" value="1"/>
</dbReference>
<comment type="similarity">
    <text evidence="1">Belongs to the ComF/GntX family.</text>
</comment>
<dbReference type="CDD" id="cd06223">
    <property type="entry name" value="PRTases_typeI"/>
    <property type="match status" value="1"/>
</dbReference>
<dbReference type="STRING" id="302167.GCA_900166595_03030"/>
<evidence type="ECO:0000313" key="5">
    <source>
        <dbReference type="Proteomes" id="UP000234237"/>
    </source>
</evidence>
<evidence type="ECO:0000313" key="4">
    <source>
        <dbReference type="EMBL" id="MEF2290517.1"/>
    </source>
</evidence>
<dbReference type="EMBL" id="JAZHPM010000001">
    <property type="protein sequence ID" value="MEF2290517.1"/>
    <property type="molecule type" value="Genomic_DNA"/>
</dbReference>
<evidence type="ECO:0000313" key="6">
    <source>
        <dbReference type="Proteomes" id="UP001356080"/>
    </source>
</evidence>
<feature type="domain" description="Phosphoribosyltransferase" evidence="2">
    <location>
        <begin position="167"/>
        <end position="224"/>
    </location>
</feature>
<proteinExistence type="inferred from homology"/>
<dbReference type="KEGG" id="vpn:A21D_00177"/>
<protein>
    <submittedName>
        <fullName evidence="4">ComF family protein</fullName>
    </submittedName>
    <submittedName>
        <fullName evidence="3">DNA utilization protein GntX</fullName>
    </submittedName>
</protein>
<dbReference type="SUPFAM" id="SSF53271">
    <property type="entry name" value="PRTase-like"/>
    <property type="match status" value="1"/>
</dbReference>